<sequence length="74" mass="8341">MSGHIDSTLSALGQVLSIRHTCRSKKTSVVRDCFETDPLKHLFFNILHIVIYEAERDAGALYRSGLEGSEHARR</sequence>
<reference evidence="1" key="1">
    <citation type="submission" date="2016-12" db="EMBL/GenBank/DDBJ databases">
        <authorList>
            <person name="Moulin L."/>
        </authorList>
    </citation>
    <scope>NUCLEOTIDE SEQUENCE [LARGE SCALE GENOMIC DNA]</scope>
    <source>
        <strain evidence="1">STM 7183</strain>
    </source>
</reference>
<protein>
    <submittedName>
        <fullName evidence="1">Uncharacterized protein</fullName>
    </submittedName>
</protein>
<organism evidence="1 2">
    <name type="scientific">Paraburkholderia piptadeniae</name>
    <dbReference type="NCBI Taxonomy" id="1701573"/>
    <lineage>
        <taxon>Bacteria</taxon>
        <taxon>Pseudomonadati</taxon>
        <taxon>Pseudomonadota</taxon>
        <taxon>Betaproteobacteria</taxon>
        <taxon>Burkholderiales</taxon>
        <taxon>Burkholderiaceae</taxon>
        <taxon>Paraburkholderia</taxon>
    </lineage>
</organism>
<evidence type="ECO:0000313" key="2">
    <source>
        <dbReference type="Proteomes" id="UP000195569"/>
    </source>
</evidence>
<dbReference type="AlphaFoldDB" id="A0A1N7SE40"/>
<accession>A0A1N7SE40</accession>
<gene>
    <name evidence="1" type="ORF">BN2476_470073</name>
</gene>
<name>A0A1N7SE40_9BURK</name>
<evidence type="ECO:0000313" key="1">
    <source>
        <dbReference type="EMBL" id="SIT45600.1"/>
    </source>
</evidence>
<dbReference type="Proteomes" id="UP000195569">
    <property type="component" value="Unassembled WGS sequence"/>
</dbReference>
<proteinExistence type="predicted"/>
<comment type="caution">
    <text evidence="1">The sequence shown here is derived from an EMBL/GenBank/DDBJ whole genome shotgun (WGS) entry which is preliminary data.</text>
</comment>
<keyword evidence="2" id="KW-1185">Reference proteome</keyword>
<dbReference type="EMBL" id="CYGY02000047">
    <property type="protein sequence ID" value="SIT45600.1"/>
    <property type="molecule type" value="Genomic_DNA"/>
</dbReference>